<feature type="compositionally biased region" description="Basic and acidic residues" evidence="2">
    <location>
        <begin position="477"/>
        <end position="489"/>
    </location>
</feature>
<feature type="coiled-coil region" evidence="1">
    <location>
        <begin position="845"/>
        <end position="873"/>
    </location>
</feature>
<feature type="compositionally biased region" description="Low complexity" evidence="2">
    <location>
        <begin position="171"/>
        <end position="189"/>
    </location>
</feature>
<evidence type="ECO:0000256" key="2">
    <source>
        <dbReference type="SAM" id="MobiDB-lite"/>
    </source>
</evidence>
<feature type="compositionally biased region" description="Low complexity" evidence="2">
    <location>
        <begin position="464"/>
        <end position="475"/>
    </location>
</feature>
<feature type="non-terminal residue" evidence="3">
    <location>
        <position position="919"/>
    </location>
</feature>
<feature type="compositionally biased region" description="Basic and acidic residues" evidence="2">
    <location>
        <begin position="692"/>
        <end position="702"/>
    </location>
</feature>
<feature type="compositionally biased region" description="Low complexity" evidence="2">
    <location>
        <begin position="109"/>
        <end position="137"/>
    </location>
</feature>
<evidence type="ECO:0000313" key="3">
    <source>
        <dbReference type="EMBL" id="KAK3272275.1"/>
    </source>
</evidence>
<reference evidence="3 4" key="1">
    <citation type="journal article" date="2015" name="Genome Biol. Evol.">
        <title>Comparative Genomics of a Bacterivorous Green Alga Reveals Evolutionary Causalities and Consequences of Phago-Mixotrophic Mode of Nutrition.</title>
        <authorList>
            <person name="Burns J.A."/>
            <person name="Paasch A."/>
            <person name="Narechania A."/>
            <person name="Kim E."/>
        </authorList>
    </citation>
    <scope>NUCLEOTIDE SEQUENCE [LARGE SCALE GENOMIC DNA]</scope>
    <source>
        <strain evidence="3 4">PLY_AMNH</strain>
    </source>
</reference>
<feature type="compositionally biased region" description="Basic and acidic residues" evidence="2">
    <location>
        <begin position="536"/>
        <end position="545"/>
    </location>
</feature>
<proteinExistence type="predicted"/>
<organism evidence="3 4">
    <name type="scientific">Cymbomonas tetramitiformis</name>
    <dbReference type="NCBI Taxonomy" id="36881"/>
    <lineage>
        <taxon>Eukaryota</taxon>
        <taxon>Viridiplantae</taxon>
        <taxon>Chlorophyta</taxon>
        <taxon>Pyramimonadophyceae</taxon>
        <taxon>Pyramimonadales</taxon>
        <taxon>Pyramimonadaceae</taxon>
        <taxon>Cymbomonas</taxon>
    </lineage>
</organism>
<dbReference type="EMBL" id="LGRX02009063">
    <property type="protein sequence ID" value="KAK3272275.1"/>
    <property type="molecule type" value="Genomic_DNA"/>
</dbReference>
<dbReference type="Proteomes" id="UP001190700">
    <property type="component" value="Unassembled WGS sequence"/>
</dbReference>
<feature type="region of interest" description="Disordered" evidence="2">
    <location>
        <begin position="65"/>
        <end position="224"/>
    </location>
</feature>
<feature type="region of interest" description="Disordered" evidence="2">
    <location>
        <begin position="1"/>
        <end position="20"/>
    </location>
</feature>
<comment type="caution">
    <text evidence="3">The sequence shown here is derived from an EMBL/GenBank/DDBJ whole genome shotgun (WGS) entry which is preliminary data.</text>
</comment>
<feature type="compositionally biased region" description="Pro residues" evidence="2">
    <location>
        <begin position="190"/>
        <end position="224"/>
    </location>
</feature>
<name>A0AAE0G621_9CHLO</name>
<feature type="region of interest" description="Disordered" evidence="2">
    <location>
        <begin position="807"/>
        <end position="832"/>
    </location>
</feature>
<sequence>MTGERRSYPNIEGPYQMGGYTRGEIRSKTYALRRQSLLGTSLTRADFLKLLYGCRDAWCGRRVPRGGEGCKPGSRERPDRPSQGTSPRCKQGHSPGGRGSPVKETDCASEGLGLHLPPSSSPSAAARAEALDSAAGSCLRQSAPEAAPQVQKSAAALLPDPPTIRKTATCSSASPNTVPAAVPAAGPAASPNPVPAAVPAASPNPAPAAGPAASPNPAPAAGPAASPPPLLLLALMASPDSALLLAPRLPHPGSCCWPRGLPNLGSLLLAPASPTGSLLLAPLPHLIRPSQRPRGSLTAPAAGPAASPNPAPAAGPAASMNTVPAAGPAASPDPVSEATMGNTIPLASDPPINTARTTIIHTIPSAAPAPLSAAMALPTALPAPASGPNAEPSGGTSPPPPAVRSRGRGRGRGRGLSGGRGRGRCSAVGEELAMPAIPSPPVLSLPPPPAARAARGRGNRGRGRSASAGRSAAGRGSKKDSPDGTRIAEAKQAATGAGSDDAKPAWRGAEGAMAAKRKRQEAALQVPGQRGVLSPRGERELKRLQVDSADSELAGQRDARAQRRISSPDQSDDRPSLQSDDRPALRSAKRTKALEAGLVPASRQQGSWKRKFPSADAGGQGALVTSAQEPIQQGKETIQQATRMSRQLGSPRIAGWKAARVDDQPPGRICRAPRGVDLGASQVEGGGGLDAGKVEDIPEGGHIRGRGKGRSRGWGRGRGKGKGRKIGQLASGVESKTKPAELALEVSGRRHESEEPPPARVTLLQSRGRGRCGRGQGRSSGRGTKGRGGVVTRQVMEATSRELRALQKGNVASPPDCRSRDRAASRAGAEQEQAVERITAFVEYVEDKQAKKGELLQAKRQAEERANRQAEQQVDAVVTANELCVGDVVDPADASGTEMIWKPMQKASILVHDFDEAQE</sequence>
<evidence type="ECO:0000313" key="4">
    <source>
        <dbReference type="Proteomes" id="UP001190700"/>
    </source>
</evidence>
<feature type="compositionally biased region" description="Polar residues" evidence="2">
    <location>
        <begin position="623"/>
        <end position="648"/>
    </location>
</feature>
<accession>A0AAE0G621</accession>
<feature type="region of interest" description="Disordered" evidence="2">
    <location>
        <begin position="380"/>
        <end position="792"/>
    </location>
</feature>
<evidence type="ECO:0000256" key="1">
    <source>
        <dbReference type="SAM" id="Coils"/>
    </source>
</evidence>
<feature type="compositionally biased region" description="Basic residues" evidence="2">
    <location>
        <begin position="703"/>
        <end position="725"/>
    </location>
</feature>
<protein>
    <submittedName>
        <fullName evidence="3">Uncharacterized protein</fullName>
    </submittedName>
</protein>
<feature type="compositionally biased region" description="Basic residues" evidence="2">
    <location>
        <begin position="454"/>
        <end position="463"/>
    </location>
</feature>
<dbReference type="AlphaFoldDB" id="A0AAE0G621"/>
<feature type="region of interest" description="Disordered" evidence="2">
    <location>
        <begin position="289"/>
        <end position="352"/>
    </location>
</feature>
<feature type="compositionally biased region" description="Pro residues" evidence="2">
    <location>
        <begin position="437"/>
        <end position="450"/>
    </location>
</feature>
<keyword evidence="1" id="KW-0175">Coiled coil</keyword>
<gene>
    <name evidence="3" type="ORF">CYMTET_19420</name>
</gene>
<feature type="compositionally biased region" description="Basic and acidic residues" evidence="2">
    <location>
        <begin position="571"/>
        <end position="584"/>
    </location>
</feature>
<keyword evidence="4" id="KW-1185">Reference proteome</keyword>